<dbReference type="EMBL" id="CAADFK010000060">
    <property type="protein sequence ID" value="VFK14332.1"/>
    <property type="molecule type" value="Genomic_DNA"/>
</dbReference>
<reference evidence="1" key="1">
    <citation type="submission" date="2019-02" db="EMBL/GenBank/DDBJ databases">
        <authorList>
            <person name="Gruber-Vodicka R. H."/>
            <person name="Seah K. B. B."/>
        </authorList>
    </citation>
    <scope>NUCLEOTIDE SEQUENCE</scope>
    <source>
        <strain evidence="1">BECK_S313</strain>
    </source>
</reference>
<dbReference type="AlphaFoldDB" id="A0A450WBA4"/>
<gene>
    <name evidence="1" type="ORF">BECKLPF1236B_GA0070989_10606</name>
</gene>
<accession>A0A450WBA4</accession>
<evidence type="ECO:0000313" key="1">
    <source>
        <dbReference type="EMBL" id="VFK14332.1"/>
    </source>
</evidence>
<sequence length="65" mass="7432">MILVHPIRAHLGFMKALDFQFFVFASLTNSYWIPAYPGNDEYWNDGLAGFRLGPMSHNPTLVKNC</sequence>
<name>A0A450WBA4_9GAMM</name>
<protein>
    <submittedName>
        <fullName evidence="1">Uncharacterized protein</fullName>
    </submittedName>
</protein>
<organism evidence="1">
    <name type="scientific">Candidatus Kentrum sp. LPFa</name>
    <dbReference type="NCBI Taxonomy" id="2126335"/>
    <lineage>
        <taxon>Bacteria</taxon>
        <taxon>Pseudomonadati</taxon>
        <taxon>Pseudomonadota</taxon>
        <taxon>Gammaproteobacteria</taxon>
        <taxon>Candidatus Kentrum</taxon>
    </lineage>
</organism>
<proteinExistence type="predicted"/>